<dbReference type="RefSeq" id="WP_286347392.1">
    <property type="nucleotide sequence ID" value="NZ_AP027733.1"/>
</dbReference>
<keyword evidence="2" id="KW-1185">Reference proteome</keyword>
<sequence>MSDLQASRVRPRRPRDITVQLGTRVSVPVRDLLDEVIERGEAASIREAVEQAIMQKWGSAA</sequence>
<evidence type="ECO:0008006" key="3">
    <source>
        <dbReference type="Google" id="ProtNLM"/>
    </source>
</evidence>
<dbReference type="EMBL" id="AP027733">
    <property type="protein sequence ID" value="BDZ52547.1"/>
    <property type="molecule type" value="Genomic_DNA"/>
</dbReference>
<evidence type="ECO:0000313" key="2">
    <source>
        <dbReference type="Proteomes" id="UP001321486"/>
    </source>
</evidence>
<protein>
    <recommendedName>
        <fullName evidence="3">Ribbon-helix-helix protein, CopG family</fullName>
    </recommendedName>
</protein>
<keyword evidence="1" id="KW-0614">Plasmid</keyword>
<evidence type="ECO:0000313" key="1">
    <source>
        <dbReference type="EMBL" id="BDZ52547.1"/>
    </source>
</evidence>
<name>A0ABM8GVP6_9MICO</name>
<geneLocation type="plasmid" evidence="1 2">
    <name>pNBRC108728a</name>
</geneLocation>
<accession>A0ABM8GVP6</accession>
<organism evidence="1 2">
    <name type="scientific">Frondihabitans sucicola</name>
    <dbReference type="NCBI Taxonomy" id="1268041"/>
    <lineage>
        <taxon>Bacteria</taxon>
        <taxon>Bacillati</taxon>
        <taxon>Actinomycetota</taxon>
        <taxon>Actinomycetes</taxon>
        <taxon>Micrococcales</taxon>
        <taxon>Microbacteriaceae</taxon>
        <taxon>Frondihabitans</taxon>
    </lineage>
</organism>
<reference evidence="2" key="1">
    <citation type="journal article" date="2019" name="Int. J. Syst. Evol. Microbiol.">
        <title>The Global Catalogue of Microorganisms (GCM) 10K type strain sequencing project: providing services to taxonomists for standard genome sequencing and annotation.</title>
        <authorList>
            <consortium name="The Broad Institute Genomics Platform"/>
            <consortium name="The Broad Institute Genome Sequencing Center for Infectious Disease"/>
            <person name="Wu L."/>
            <person name="Ma J."/>
        </authorList>
    </citation>
    <scope>NUCLEOTIDE SEQUENCE [LARGE SCALE GENOMIC DNA]</scope>
    <source>
        <strain evidence="2">NBRC 108728</strain>
    </source>
</reference>
<gene>
    <name evidence="1" type="ORF">GCM10025867_47880</name>
</gene>
<proteinExistence type="predicted"/>
<dbReference type="Proteomes" id="UP001321486">
    <property type="component" value="Plasmid pNBRC108728a"/>
</dbReference>